<proteinExistence type="predicted"/>
<dbReference type="Proteomes" id="UP000036681">
    <property type="component" value="Unplaced"/>
</dbReference>
<sequence length="38" mass="4545">MKKVTSDARLHSKRLLQLVISLQSVRQGTSMRWRRYKS</sequence>
<reference evidence="2" key="1">
    <citation type="submission" date="2017-02" db="UniProtKB">
        <authorList>
            <consortium name="WormBaseParasite"/>
        </authorList>
    </citation>
    <scope>IDENTIFICATION</scope>
</reference>
<organism evidence="1 2">
    <name type="scientific">Ascaris lumbricoides</name>
    <name type="common">Giant roundworm</name>
    <dbReference type="NCBI Taxonomy" id="6252"/>
    <lineage>
        <taxon>Eukaryota</taxon>
        <taxon>Metazoa</taxon>
        <taxon>Ecdysozoa</taxon>
        <taxon>Nematoda</taxon>
        <taxon>Chromadorea</taxon>
        <taxon>Rhabditida</taxon>
        <taxon>Spirurina</taxon>
        <taxon>Ascaridomorpha</taxon>
        <taxon>Ascaridoidea</taxon>
        <taxon>Ascarididae</taxon>
        <taxon>Ascaris</taxon>
    </lineage>
</organism>
<keyword evidence="1" id="KW-1185">Reference proteome</keyword>
<name>A0A0M3HJL2_ASCLU</name>
<dbReference type="WBParaSite" id="ALUE_0000170701-mRNA-1">
    <property type="protein sequence ID" value="ALUE_0000170701-mRNA-1"/>
    <property type="gene ID" value="ALUE_0000170701"/>
</dbReference>
<evidence type="ECO:0000313" key="2">
    <source>
        <dbReference type="WBParaSite" id="ALUE_0000170701-mRNA-1"/>
    </source>
</evidence>
<dbReference type="AlphaFoldDB" id="A0A0M3HJL2"/>
<evidence type="ECO:0000313" key="1">
    <source>
        <dbReference type="Proteomes" id="UP000036681"/>
    </source>
</evidence>
<protein>
    <submittedName>
        <fullName evidence="2">Uncharacterized protein</fullName>
    </submittedName>
</protein>
<accession>A0A0M3HJL2</accession>